<feature type="region of interest" description="Disordered" evidence="1">
    <location>
        <begin position="26"/>
        <end position="75"/>
    </location>
</feature>
<feature type="compositionally biased region" description="Basic and acidic residues" evidence="1">
    <location>
        <begin position="181"/>
        <end position="195"/>
    </location>
</feature>
<protein>
    <submittedName>
        <fullName evidence="2">BLOC1S6</fullName>
    </submittedName>
</protein>
<dbReference type="Proteomes" id="UP000683360">
    <property type="component" value="Unassembled WGS sequence"/>
</dbReference>
<comment type="caution">
    <text evidence="2">The sequence shown here is derived from an EMBL/GenBank/DDBJ whole genome shotgun (WGS) entry which is preliminary data.</text>
</comment>
<keyword evidence="3" id="KW-1185">Reference proteome</keyword>
<feature type="region of interest" description="Disordered" evidence="1">
    <location>
        <begin position="181"/>
        <end position="211"/>
    </location>
</feature>
<dbReference type="GO" id="GO:0030133">
    <property type="term" value="C:transport vesicle"/>
    <property type="evidence" value="ECO:0007669"/>
    <property type="project" value="TreeGrafter"/>
</dbReference>
<dbReference type="OrthoDB" id="19659at2759"/>
<sequence length="211" mass="24271">MHDFILKSARSSCNISLNIFYEMSDQKDDVKVEQTQDTLNEDSSEHTDDTNNATKEDVKTDSKGDNSTDDQGSSEFVINPETLEKLTLGFLSHCLPDLQRAKGSLTEILTSQNILHETAQNENGKFKINEDVEQTMAKVKLYHAKLLYLKREMNHLGEKSFKLKKRGIKLQQQKIKEELQKQEQEEKEKMREEMLTAKIAKKRSSSQSEKS</sequence>
<dbReference type="GO" id="GO:0031083">
    <property type="term" value="C:BLOC-1 complex"/>
    <property type="evidence" value="ECO:0007669"/>
    <property type="project" value="TreeGrafter"/>
</dbReference>
<name>A0A8S3U400_MYTED</name>
<evidence type="ECO:0000313" key="3">
    <source>
        <dbReference type="Proteomes" id="UP000683360"/>
    </source>
</evidence>
<feature type="compositionally biased region" description="Basic and acidic residues" evidence="1">
    <location>
        <begin position="43"/>
        <end position="66"/>
    </location>
</feature>
<dbReference type="Pfam" id="PF14712">
    <property type="entry name" value="Snapin_Pallidin"/>
    <property type="match status" value="1"/>
</dbReference>
<dbReference type="EMBL" id="CAJPWZ010002419">
    <property type="protein sequence ID" value="CAG2238271.1"/>
    <property type="molecule type" value="Genomic_DNA"/>
</dbReference>
<dbReference type="AlphaFoldDB" id="A0A8S3U400"/>
<dbReference type="PANTHER" id="PTHR31328:SF2">
    <property type="entry name" value="BIOGENESIS OF LYSOSOME-RELATED ORGANELLES COMPLEX 1 SUBUNIT 6"/>
    <property type="match status" value="1"/>
</dbReference>
<proteinExistence type="predicted"/>
<accession>A0A8S3U400</accession>
<dbReference type="InterPro" id="IPR028119">
    <property type="entry name" value="Snapin/Pallidin/Snn1"/>
</dbReference>
<organism evidence="2 3">
    <name type="scientific">Mytilus edulis</name>
    <name type="common">Blue mussel</name>
    <dbReference type="NCBI Taxonomy" id="6550"/>
    <lineage>
        <taxon>Eukaryota</taxon>
        <taxon>Metazoa</taxon>
        <taxon>Spiralia</taxon>
        <taxon>Lophotrochozoa</taxon>
        <taxon>Mollusca</taxon>
        <taxon>Bivalvia</taxon>
        <taxon>Autobranchia</taxon>
        <taxon>Pteriomorphia</taxon>
        <taxon>Mytilida</taxon>
        <taxon>Mytiloidea</taxon>
        <taxon>Mytilidae</taxon>
        <taxon>Mytilinae</taxon>
        <taxon>Mytilus</taxon>
    </lineage>
</organism>
<evidence type="ECO:0000256" key="1">
    <source>
        <dbReference type="SAM" id="MobiDB-lite"/>
    </source>
</evidence>
<evidence type="ECO:0000313" key="2">
    <source>
        <dbReference type="EMBL" id="CAG2238271.1"/>
    </source>
</evidence>
<reference evidence="2" key="1">
    <citation type="submission" date="2021-03" db="EMBL/GenBank/DDBJ databases">
        <authorList>
            <person name="Bekaert M."/>
        </authorList>
    </citation>
    <scope>NUCLEOTIDE SEQUENCE</scope>
</reference>
<dbReference type="PANTHER" id="PTHR31328">
    <property type="entry name" value="BIOGENESIS OF LYSOSOME-RELATED ORGANELLES COMPLEX 1 SUBUNIT 6"/>
    <property type="match status" value="1"/>
</dbReference>
<gene>
    <name evidence="2" type="ORF">MEDL_50677</name>
</gene>